<evidence type="ECO:0000256" key="8">
    <source>
        <dbReference type="ARBA" id="ARBA00022989"/>
    </source>
</evidence>
<dbReference type="Gene3D" id="3.30.1150.10">
    <property type="match status" value="1"/>
</dbReference>
<feature type="transmembrane region" description="Helical" evidence="10">
    <location>
        <begin position="12"/>
        <end position="32"/>
    </location>
</feature>
<dbReference type="RefSeq" id="WP_077397062.1">
    <property type="nucleotide sequence ID" value="NZ_JATM01000005.1"/>
</dbReference>
<evidence type="ECO:0000256" key="11">
    <source>
        <dbReference type="SAM" id="MobiDB-lite"/>
    </source>
</evidence>
<sequence length="230" mass="24420">MRSYAAQQRKPTDYIVAVVVAFLAIGLVVYALTLNRVEKQEPSHPPIQTRVITEAPPPPPPPPPPQPVMVQPPPPYIPPPKIKVAPPPKPPIQHSHQKAPKPKAAAPQPAPSAPAQSSATASSSTSASTSSSDSDHSAGAMPINNVRPEYPEEAQEENREGSVTASCDILTNGKPANCKLLSVKGGHDFAESALDFLEHSPVRYQPAISGGQPVVEHNHVLHVDFTLGDE</sequence>
<evidence type="ECO:0000256" key="10">
    <source>
        <dbReference type="RuleBase" id="RU362123"/>
    </source>
</evidence>
<feature type="domain" description="TonB C-terminal" evidence="12">
    <location>
        <begin position="135"/>
        <end position="230"/>
    </location>
</feature>
<evidence type="ECO:0000256" key="7">
    <source>
        <dbReference type="ARBA" id="ARBA00022927"/>
    </source>
</evidence>
<comment type="similarity">
    <text evidence="2 10">Belongs to the TonB family.</text>
</comment>
<gene>
    <name evidence="13" type="ORF">AL01_08455</name>
</gene>
<evidence type="ECO:0000256" key="4">
    <source>
        <dbReference type="ARBA" id="ARBA00022475"/>
    </source>
</evidence>
<keyword evidence="14" id="KW-1185">Reference proteome</keyword>
<evidence type="ECO:0000256" key="1">
    <source>
        <dbReference type="ARBA" id="ARBA00004383"/>
    </source>
</evidence>
<dbReference type="GO" id="GO:0055085">
    <property type="term" value="P:transmembrane transport"/>
    <property type="evidence" value="ECO:0007669"/>
    <property type="project" value="InterPro"/>
</dbReference>
<keyword evidence="8 10" id="KW-1133">Transmembrane helix</keyword>
<feature type="compositionally biased region" description="Low complexity" evidence="11">
    <location>
        <begin position="102"/>
        <end position="132"/>
    </location>
</feature>
<evidence type="ECO:0000256" key="2">
    <source>
        <dbReference type="ARBA" id="ARBA00006555"/>
    </source>
</evidence>
<keyword evidence="6 10" id="KW-0812">Transmembrane</keyword>
<dbReference type="InterPro" id="IPR037682">
    <property type="entry name" value="TonB_C"/>
</dbReference>
<reference evidence="13 14" key="1">
    <citation type="journal article" date="2016" name="PLoS ONE">
        <title>Whole-Genome Sequence Analysis of Bombella intestini LMG 28161T, a Novel Acetic Acid Bacterium Isolated from the Crop of a Red-Tailed Bumble Bee, Bombus lapidarius.</title>
        <authorList>
            <person name="Li L."/>
            <person name="Illeghems K."/>
            <person name="Van Kerrebroeck S."/>
            <person name="Borremans W."/>
            <person name="Cleenwerck I."/>
            <person name="Smagghe G."/>
            <person name="De Vuyst L."/>
            <person name="Vandamme P."/>
        </authorList>
    </citation>
    <scope>NUCLEOTIDE SEQUENCE [LARGE SCALE GENOMIC DNA]</scope>
    <source>
        <strain evidence="13 14">R-52487</strain>
    </source>
</reference>
<dbReference type="PRINTS" id="PR01374">
    <property type="entry name" value="TONBPROTEIN"/>
</dbReference>
<dbReference type="NCBIfam" id="TIGR01352">
    <property type="entry name" value="tonB_Cterm"/>
    <property type="match status" value="1"/>
</dbReference>
<dbReference type="GO" id="GO:0031992">
    <property type="term" value="F:energy transducer activity"/>
    <property type="evidence" value="ECO:0007669"/>
    <property type="project" value="InterPro"/>
</dbReference>
<feature type="compositionally biased region" description="Pro residues" evidence="11">
    <location>
        <begin position="55"/>
        <end position="91"/>
    </location>
</feature>
<name>A0A1S8GNI4_9PROT</name>
<comment type="caution">
    <text evidence="13">The sequence shown here is derived from an EMBL/GenBank/DDBJ whole genome shotgun (WGS) entry which is preliminary data.</text>
</comment>
<evidence type="ECO:0000256" key="6">
    <source>
        <dbReference type="ARBA" id="ARBA00022692"/>
    </source>
</evidence>
<dbReference type="EMBL" id="JATM01000005">
    <property type="protein sequence ID" value="OOL17349.1"/>
    <property type="molecule type" value="Genomic_DNA"/>
</dbReference>
<evidence type="ECO:0000259" key="12">
    <source>
        <dbReference type="PROSITE" id="PS52015"/>
    </source>
</evidence>
<evidence type="ECO:0000313" key="13">
    <source>
        <dbReference type="EMBL" id="OOL17349.1"/>
    </source>
</evidence>
<comment type="subcellular location">
    <subcellularLocation>
        <location evidence="1 10">Cell inner membrane</location>
        <topology evidence="1 10">Single-pass membrane protein</topology>
        <orientation evidence="1 10">Periplasmic side</orientation>
    </subcellularLocation>
</comment>
<feature type="region of interest" description="Disordered" evidence="11">
    <location>
        <begin position="39"/>
        <end position="163"/>
    </location>
</feature>
<evidence type="ECO:0000256" key="5">
    <source>
        <dbReference type="ARBA" id="ARBA00022519"/>
    </source>
</evidence>
<dbReference type="GO" id="GO:0015891">
    <property type="term" value="P:siderophore transport"/>
    <property type="evidence" value="ECO:0007669"/>
    <property type="project" value="InterPro"/>
</dbReference>
<keyword evidence="10" id="KW-0735">Signal-anchor</keyword>
<keyword evidence="7 10" id="KW-0653">Protein transport</keyword>
<dbReference type="GO" id="GO:0015031">
    <property type="term" value="P:protein transport"/>
    <property type="evidence" value="ECO:0007669"/>
    <property type="project" value="UniProtKB-UniRule"/>
</dbReference>
<dbReference type="GO" id="GO:0005886">
    <property type="term" value="C:plasma membrane"/>
    <property type="evidence" value="ECO:0007669"/>
    <property type="project" value="UniProtKB-SubCell"/>
</dbReference>
<protein>
    <recommendedName>
        <fullName evidence="10">Protein TonB</fullName>
    </recommendedName>
</protein>
<dbReference type="OrthoDB" id="7225042at2"/>
<dbReference type="PROSITE" id="PS52015">
    <property type="entry name" value="TONB_CTD"/>
    <property type="match status" value="1"/>
</dbReference>
<dbReference type="Proteomes" id="UP000200980">
    <property type="component" value="Unassembled WGS sequence"/>
</dbReference>
<organism evidence="13 14">
    <name type="scientific">Bombella intestini</name>
    <dbReference type="NCBI Taxonomy" id="1539051"/>
    <lineage>
        <taxon>Bacteria</taxon>
        <taxon>Pseudomonadati</taxon>
        <taxon>Pseudomonadota</taxon>
        <taxon>Alphaproteobacteria</taxon>
        <taxon>Acetobacterales</taxon>
        <taxon>Acetobacteraceae</taxon>
        <taxon>Bombella</taxon>
    </lineage>
</organism>
<proteinExistence type="inferred from homology"/>
<comment type="function">
    <text evidence="10">Interacts with outer membrane receptor proteins that carry out high-affinity binding and energy dependent uptake into the periplasmic space of specific substrates. It could act to transduce energy from the cytoplasmic membrane to specific energy-requiring processes in the outer membrane, resulting in the release into the periplasm of ligands bound by these outer membrane proteins.</text>
</comment>
<keyword evidence="5 10" id="KW-0997">Cell inner membrane</keyword>
<dbReference type="InterPro" id="IPR003538">
    <property type="entry name" value="TonB"/>
</dbReference>
<dbReference type="InterPro" id="IPR006260">
    <property type="entry name" value="TonB/TolA_C"/>
</dbReference>
<dbReference type="AlphaFoldDB" id="A0A1S8GNI4"/>
<dbReference type="PANTHER" id="PTHR33446">
    <property type="entry name" value="PROTEIN TONB-RELATED"/>
    <property type="match status" value="1"/>
</dbReference>
<evidence type="ECO:0000313" key="14">
    <source>
        <dbReference type="Proteomes" id="UP000200980"/>
    </source>
</evidence>
<accession>A0A1S8GNI4</accession>
<dbReference type="InterPro" id="IPR051045">
    <property type="entry name" value="TonB-dependent_transducer"/>
</dbReference>
<evidence type="ECO:0000256" key="3">
    <source>
        <dbReference type="ARBA" id="ARBA00022448"/>
    </source>
</evidence>
<dbReference type="SUPFAM" id="SSF74653">
    <property type="entry name" value="TolA/TonB C-terminal domain"/>
    <property type="match status" value="1"/>
</dbReference>
<dbReference type="STRING" id="1539051.AL01_08455"/>
<keyword evidence="9 10" id="KW-0472">Membrane</keyword>
<keyword evidence="4 10" id="KW-1003">Cell membrane</keyword>
<evidence type="ECO:0000256" key="9">
    <source>
        <dbReference type="ARBA" id="ARBA00023136"/>
    </source>
</evidence>
<keyword evidence="3 10" id="KW-0813">Transport</keyword>
<dbReference type="Pfam" id="PF03544">
    <property type="entry name" value="TonB_C"/>
    <property type="match status" value="1"/>
</dbReference>
<dbReference type="GO" id="GO:0030288">
    <property type="term" value="C:outer membrane-bounded periplasmic space"/>
    <property type="evidence" value="ECO:0007669"/>
    <property type="project" value="InterPro"/>
</dbReference>